<keyword evidence="1" id="KW-0812">Transmembrane</keyword>
<accession>A0A8X6LIQ6</accession>
<dbReference type="Proteomes" id="UP000887116">
    <property type="component" value="Unassembled WGS sequence"/>
</dbReference>
<protein>
    <submittedName>
        <fullName evidence="2">Uncharacterized protein</fullName>
    </submittedName>
</protein>
<feature type="transmembrane region" description="Helical" evidence="1">
    <location>
        <begin position="59"/>
        <end position="78"/>
    </location>
</feature>
<organism evidence="2 3">
    <name type="scientific">Trichonephila clavata</name>
    <name type="common">Joro spider</name>
    <name type="synonym">Nephila clavata</name>
    <dbReference type="NCBI Taxonomy" id="2740835"/>
    <lineage>
        <taxon>Eukaryota</taxon>
        <taxon>Metazoa</taxon>
        <taxon>Ecdysozoa</taxon>
        <taxon>Arthropoda</taxon>
        <taxon>Chelicerata</taxon>
        <taxon>Arachnida</taxon>
        <taxon>Araneae</taxon>
        <taxon>Araneomorphae</taxon>
        <taxon>Entelegynae</taxon>
        <taxon>Araneoidea</taxon>
        <taxon>Nephilidae</taxon>
        <taxon>Trichonephila</taxon>
    </lineage>
</organism>
<dbReference type="EMBL" id="BMAO01026651">
    <property type="protein sequence ID" value="GFR11290.1"/>
    <property type="molecule type" value="Genomic_DNA"/>
</dbReference>
<dbReference type="AlphaFoldDB" id="A0A8X6LIQ6"/>
<name>A0A8X6LIQ6_TRICU</name>
<evidence type="ECO:0000313" key="3">
    <source>
        <dbReference type="Proteomes" id="UP000887116"/>
    </source>
</evidence>
<proteinExistence type="predicted"/>
<keyword evidence="1" id="KW-0472">Membrane</keyword>
<reference evidence="2" key="1">
    <citation type="submission" date="2020-07" db="EMBL/GenBank/DDBJ databases">
        <title>Multicomponent nature underlies the extraordinary mechanical properties of spider dragline silk.</title>
        <authorList>
            <person name="Kono N."/>
            <person name="Nakamura H."/>
            <person name="Mori M."/>
            <person name="Yoshida Y."/>
            <person name="Ohtoshi R."/>
            <person name="Malay A.D."/>
            <person name="Moran D.A.P."/>
            <person name="Tomita M."/>
            <person name="Numata K."/>
            <person name="Arakawa K."/>
        </authorList>
    </citation>
    <scope>NUCLEOTIDE SEQUENCE</scope>
</reference>
<evidence type="ECO:0000313" key="2">
    <source>
        <dbReference type="EMBL" id="GFR11290.1"/>
    </source>
</evidence>
<gene>
    <name evidence="2" type="ORF">TNCT_647991</name>
</gene>
<keyword evidence="1" id="KW-1133">Transmembrane helix</keyword>
<comment type="caution">
    <text evidence="2">The sequence shown here is derived from an EMBL/GenBank/DDBJ whole genome shotgun (WGS) entry which is preliminary data.</text>
</comment>
<evidence type="ECO:0000256" key="1">
    <source>
        <dbReference type="SAM" id="Phobius"/>
    </source>
</evidence>
<keyword evidence="3" id="KW-1185">Reference proteome</keyword>
<sequence length="125" mass="14215">MSYVSSKERNHPQKCNLFSKSGGFISWTACNLNGRKFNSRAVLQADEYDNLSCTASFRLLFIGLLCKVVSTSATFVFTMDALPDRFLSATDPVWQNRYVLSLMHLMLFHLDISSEMHLSHSNEIL</sequence>